<dbReference type="PANTHER" id="PTHR45661">
    <property type="entry name" value="SURFACE ANTIGEN"/>
    <property type="match status" value="1"/>
</dbReference>
<protein>
    <recommendedName>
        <fullName evidence="4">Surface antigen BspA-like</fullName>
    </recommendedName>
</protein>
<sequence>MDLISKEFNGLTFILDETNLTAQVGYSPNANGDIFIPHSIIYNFKEFVITSIKEGSFENNGKISSIQFSEDSEVRSFEKGSFSNSTIKSLTIPPKLEDFQKGWCDHTSNLYQIIISPHNKNFFYLDNEKQMIVGKSNKDSQFDVLHFACRNIAKVTIPSSIKHICSYSFSDCKNLKIINFEENSELISIDEFAFSVTSIECFTIPSKVKEIKEGWAHCTWCLNRIEISSENKNFCYVDKDRKIIARKSNEKSDIYDEILFGCRDIRNAFIPSYIKRICYGSFHACHNLRVVAFSEDSELISIGKYAFSNSAINNISIPKSVKCIESFAFYSCYNLHNIELFDDSELTLFDEYTFAHSTLNRIFIPRKLTRIGSGCLFAPNLKSISLSPNNENFSFLDEDKKIVVSKSHKSIDNYDVIVFACRDIEKVVIPSFIKIISPFAFAQCKKLTKVEFSDNSELTSISESCFVQTAIDYILIPKNIIHINSKAFNLCMRLKKIEFEKDSKLKSIGKLAFESSSLEEIVIPKSVNEINCYSFSGCSNLKKFSIEDGSNLNSISESSFSFSALKRIVIPKDVETIKKKSFYACNELVTVEIVGFNLLFESLSFEKCQHLFIASLPNAMNIICYDSSFSCLSKDFSFFVNPKANIIFK</sequence>
<dbReference type="InterPro" id="IPR053139">
    <property type="entry name" value="Surface_bspA-like"/>
</dbReference>
<evidence type="ECO:0000313" key="3">
    <source>
        <dbReference type="Proteomes" id="UP001470230"/>
    </source>
</evidence>
<organism evidence="1 3">
    <name type="scientific">Tritrichomonas musculus</name>
    <dbReference type="NCBI Taxonomy" id="1915356"/>
    <lineage>
        <taxon>Eukaryota</taxon>
        <taxon>Metamonada</taxon>
        <taxon>Parabasalia</taxon>
        <taxon>Tritrichomonadida</taxon>
        <taxon>Tritrichomonadidae</taxon>
        <taxon>Tritrichomonas</taxon>
    </lineage>
</organism>
<dbReference type="Gene3D" id="3.80.10.10">
    <property type="entry name" value="Ribonuclease Inhibitor"/>
    <property type="match status" value="4"/>
</dbReference>
<proteinExistence type="predicted"/>
<name>A0ABR2GJF3_9EUKA</name>
<dbReference type="PANTHER" id="PTHR45661:SF3">
    <property type="entry name" value="IG-LIKE DOMAIN-CONTAINING PROTEIN"/>
    <property type="match status" value="1"/>
</dbReference>
<dbReference type="InterPro" id="IPR026906">
    <property type="entry name" value="LRR_5"/>
</dbReference>
<evidence type="ECO:0000313" key="2">
    <source>
        <dbReference type="EMBL" id="KAK8839816.1"/>
    </source>
</evidence>
<dbReference type="Proteomes" id="UP001470230">
    <property type="component" value="Unassembled WGS sequence"/>
</dbReference>
<dbReference type="SUPFAM" id="SSF52058">
    <property type="entry name" value="L domain-like"/>
    <property type="match status" value="3"/>
</dbReference>
<gene>
    <name evidence="2" type="ORF">M9Y10_031526</name>
    <name evidence="1" type="ORF">M9Y10_036862</name>
</gene>
<evidence type="ECO:0008006" key="4">
    <source>
        <dbReference type="Google" id="ProtNLM"/>
    </source>
</evidence>
<dbReference type="Pfam" id="PF13306">
    <property type="entry name" value="LRR_5"/>
    <property type="match status" value="4"/>
</dbReference>
<dbReference type="InterPro" id="IPR032675">
    <property type="entry name" value="LRR_dom_sf"/>
</dbReference>
<reference evidence="1 3" key="1">
    <citation type="submission" date="2024-04" db="EMBL/GenBank/DDBJ databases">
        <title>Tritrichomonas musculus Genome.</title>
        <authorList>
            <person name="Alves-Ferreira E."/>
            <person name="Grigg M."/>
            <person name="Lorenzi H."/>
            <person name="Galac M."/>
        </authorList>
    </citation>
    <scope>NUCLEOTIDE SEQUENCE [LARGE SCALE GENOMIC DNA]</scope>
    <source>
        <strain evidence="1 3">EAF2021</strain>
    </source>
</reference>
<comment type="caution">
    <text evidence="1">The sequence shown here is derived from an EMBL/GenBank/DDBJ whole genome shotgun (WGS) entry which is preliminary data.</text>
</comment>
<accession>A0ABR2GJF3</accession>
<evidence type="ECO:0000313" key="1">
    <source>
        <dbReference type="EMBL" id="KAK8834053.1"/>
    </source>
</evidence>
<dbReference type="EMBL" id="JAPFFF010000538">
    <property type="protein sequence ID" value="KAK8834053.1"/>
    <property type="molecule type" value="Genomic_DNA"/>
</dbReference>
<keyword evidence="3" id="KW-1185">Reference proteome</keyword>
<dbReference type="EMBL" id="JAPFFF010000050">
    <property type="protein sequence ID" value="KAK8839816.1"/>
    <property type="molecule type" value="Genomic_DNA"/>
</dbReference>